<dbReference type="PANTHER" id="PTHR45815:SF3">
    <property type="entry name" value="PROTEIN DISULFIDE-ISOMERASE A6"/>
    <property type="match status" value="1"/>
</dbReference>
<evidence type="ECO:0000313" key="10">
    <source>
        <dbReference type="Proteomes" id="UP000230423"/>
    </source>
</evidence>
<dbReference type="EMBL" id="KZ345340">
    <property type="protein sequence ID" value="PIO74059.1"/>
    <property type="molecule type" value="Genomic_DNA"/>
</dbReference>
<keyword evidence="4" id="KW-1015">Disulfide bond</keyword>
<dbReference type="GO" id="GO:0005788">
    <property type="term" value="C:endoplasmic reticulum lumen"/>
    <property type="evidence" value="ECO:0007669"/>
    <property type="project" value="UniProtKB-SubCell"/>
</dbReference>
<dbReference type="SUPFAM" id="SSF52833">
    <property type="entry name" value="Thioredoxin-like"/>
    <property type="match status" value="2"/>
</dbReference>
<feature type="compositionally biased region" description="Gly residues" evidence="7">
    <location>
        <begin position="31"/>
        <end position="48"/>
    </location>
</feature>
<dbReference type="OrthoDB" id="10264505at2759"/>
<keyword evidence="6" id="KW-0676">Redox-active center</keyword>
<evidence type="ECO:0000256" key="3">
    <source>
        <dbReference type="ARBA" id="ARBA00012723"/>
    </source>
</evidence>
<dbReference type="AlphaFoldDB" id="A0A2G9UUX6"/>
<comment type="catalytic activity">
    <reaction evidence="1">
        <text>Catalyzes the rearrangement of -S-S- bonds in proteins.</text>
        <dbReference type="EC" id="5.3.4.1"/>
    </reaction>
</comment>
<evidence type="ECO:0000256" key="7">
    <source>
        <dbReference type="SAM" id="MobiDB-lite"/>
    </source>
</evidence>
<dbReference type="InterPro" id="IPR036249">
    <property type="entry name" value="Thioredoxin-like_sf"/>
</dbReference>
<evidence type="ECO:0000313" key="9">
    <source>
        <dbReference type="EMBL" id="PIO74059.1"/>
    </source>
</evidence>
<dbReference type="Gene3D" id="3.40.30.10">
    <property type="entry name" value="Glutaredoxin"/>
    <property type="match status" value="1"/>
</dbReference>
<dbReference type="GO" id="GO:0015035">
    <property type="term" value="F:protein-disulfide reductase activity"/>
    <property type="evidence" value="ECO:0007669"/>
    <property type="project" value="TreeGrafter"/>
</dbReference>
<feature type="region of interest" description="Disordered" evidence="7">
    <location>
        <begin position="262"/>
        <end position="286"/>
    </location>
</feature>
<evidence type="ECO:0000256" key="1">
    <source>
        <dbReference type="ARBA" id="ARBA00001182"/>
    </source>
</evidence>
<dbReference type="CDD" id="cd02983">
    <property type="entry name" value="P5_C"/>
    <property type="match status" value="1"/>
</dbReference>
<reference evidence="9 10" key="1">
    <citation type="submission" date="2015-09" db="EMBL/GenBank/DDBJ databases">
        <title>Draft genome of the parasitic nematode Teladorsagia circumcincta isolate WARC Sus (inbred).</title>
        <authorList>
            <person name="Mitreva M."/>
        </authorList>
    </citation>
    <scope>NUCLEOTIDE SEQUENCE [LARGE SCALE GENOMIC DNA]</scope>
    <source>
        <strain evidence="9 10">S</strain>
    </source>
</reference>
<dbReference type="GO" id="GO:0034976">
    <property type="term" value="P:response to endoplasmic reticulum stress"/>
    <property type="evidence" value="ECO:0007669"/>
    <property type="project" value="TreeGrafter"/>
</dbReference>
<protein>
    <recommendedName>
        <fullName evidence="3">protein disulfide-isomerase</fullName>
        <ecNumber evidence="3">5.3.4.1</ecNumber>
    </recommendedName>
</protein>
<dbReference type="InterPro" id="IPR057305">
    <property type="entry name" value="Thioredox_PDIA6_C"/>
</dbReference>
<feature type="region of interest" description="Disordered" evidence="7">
    <location>
        <begin position="28"/>
        <end position="52"/>
    </location>
</feature>
<evidence type="ECO:0000256" key="4">
    <source>
        <dbReference type="ARBA" id="ARBA00023157"/>
    </source>
</evidence>
<dbReference type="PANTHER" id="PTHR45815">
    <property type="entry name" value="PROTEIN DISULFIDE-ISOMERASE A6"/>
    <property type="match status" value="1"/>
</dbReference>
<dbReference type="GO" id="GO:0003756">
    <property type="term" value="F:protein disulfide isomerase activity"/>
    <property type="evidence" value="ECO:0007669"/>
    <property type="project" value="UniProtKB-EC"/>
</dbReference>
<name>A0A2G9UUX6_TELCI</name>
<accession>A0A2G9UUX6</accession>
<dbReference type="Proteomes" id="UP000230423">
    <property type="component" value="Unassembled WGS sequence"/>
</dbReference>
<proteinExistence type="predicted"/>
<evidence type="ECO:0000256" key="5">
    <source>
        <dbReference type="ARBA" id="ARBA00023235"/>
    </source>
</evidence>
<evidence type="ECO:0000259" key="8">
    <source>
        <dbReference type="Pfam" id="PF24541"/>
    </source>
</evidence>
<dbReference type="EC" id="5.3.4.1" evidence="3"/>
<feature type="domain" description="PDIA6-like C-terminal thioredoxin-like" evidence="8">
    <location>
        <begin position="121"/>
        <end position="242"/>
    </location>
</feature>
<keyword evidence="10" id="KW-1185">Reference proteome</keyword>
<sequence length="286" mass="30767">MSKDTGARTAQGISSTVLDEVKKAVSARLGGKSGGGSKESGGGGGGSGSDDVIELTDSNFEKLGALDATVHTVMASKFGVRGFPTIKYFAPGSSESDAVDYDGGRTTSDIVSWATSKAMENLPPPEVVQATSPEIVEEQCQGKQLCIFAFLPHILDCQAKCREKYLSLLRDLGDYFKKNGWGWIWVEGGSQSELEEALSVGGFGYPAMVALNYRKMKFSMLKGSFDKDGIREFLRDLSYGKGQTAPIKGATFPKVIKIEPWDGKDGVPPKEEEIDLSDVDLDHTEL</sequence>
<feature type="compositionally biased region" description="Basic and acidic residues" evidence="7">
    <location>
        <begin position="262"/>
        <end position="271"/>
    </location>
</feature>
<organism evidence="9 10">
    <name type="scientific">Teladorsagia circumcincta</name>
    <name type="common">Brown stomach worm</name>
    <name type="synonym">Ostertagia circumcincta</name>
    <dbReference type="NCBI Taxonomy" id="45464"/>
    <lineage>
        <taxon>Eukaryota</taxon>
        <taxon>Metazoa</taxon>
        <taxon>Ecdysozoa</taxon>
        <taxon>Nematoda</taxon>
        <taxon>Chromadorea</taxon>
        <taxon>Rhabditida</taxon>
        <taxon>Rhabditina</taxon>
        <taxon>Rhabditomorpha</taxon>
        <taxon>Strongyloidea</taxon>
        <taxon>Trichostrongylidae</taxon>
        <taxon>Teladorsagia</taxon>
    </lineage>
</organism>
<keyword evidence="5" id="KW-0413">Isomerase</keyword>
<comment type="subcellular location">
    <subcellularLocation>
        <location evidence="2">Endoplasmic reticulum lumen</location>
    </subcellularLocation>
</comment>
<gene>
    <name evidence="9" type="ORF">TELCIR_03944</name>
</gene>
<dbReference type="Pfam" id="PF24541">
    <property type="entry name" value="Thioredox_PDIA6_C"/>
    <property type="match status" value="1"/>
</dbReference>
<evidence type="ECO:0000256" key="6">
    <source>
        <dbReference type="ARBA" id="ARBA00023284"/>
    </source>
</evidence>
<evidence type="ECO:0000256" key="2">
    <source>
        <dbReference type="ARBA" id="ARBA00004319"/>
    </source>
</evidence>